<comment type="caution">
    <text evidence="1">The sequence shown here is derived from an EMBL/GenBank/DDBJ whole genome shotgun (WGS) entry which is preliminary data.</text>
</comment>
<name>A0A135L6L5_9BACI</name>
<gene>
    <name evidence="1" type="ORF">U473_10840</name>
</gene>
<dbReference type="EMBL" id="LSKU01000001">
    <property type="protein sequence ID" value="KXG44453.1"/>
    <property type="molecule type" value="Genomic_DNA"/>
</dbReference>
<evidence type="ECO:0000313" key="2">
    <source>
        <dbReference type="Proteomes" id="UP000070352"/>
    </source>
</evidence>
<accession>A0A135L6L5</accession>
<evidence type="ECO:0000313" key="1">
    <source>
        <dbReference type="EMBL" id="KXG44453.1"/>
    </source>
</evidence>
<dbReference type="STRING" id="1413211.U473_10840"/>
<keyword evidence="2" id="KW-1185">Reference proteome</keyword>
<reference evidence="1 2" key="1">
    <citation type="submission" date="2016-02" db="EMBL/GenBank/DDBJ databases">
        <title>Draft Genome for Tepidibacillus decaturensis nov. sp. Strain Z9, an Anaerobic, Moderately Thermophilic and Heterotrophic Bacterium from Deep Subsurface of the Illinois Basin, USA.</title>
        <authorList>
            <person name="Dong Y."/>
            <person name="Chang J.Y."/>
            <person name="Sanford R."/>
            <person name="Fouke B.W."/>
        </authorList>
    </citation>
    <scope>NUCLEOTIDE SEQUENCE [LARGE SCALE GENOMIC DNA]</scope>
    <source>
        <strain evidence="1 2">Z9</strain>
    </source>
</reference>
<organism evidence="1 2">
    <name type="scientific">Tepidibacillus decaturensis</name>
    <dbReference type="NCBI Taxonomy" id="1413211"/>
    <lineage>
        <taxon>Bacteria</taxon>
        <taxon>Bacillati</taxon>
        <taxon>Bacillota</taxon>
        <taxon>Bacilli</taxon>
        <taxon>Bacillales</taxon>
        <taxon>Bacillaceae</taxon>
        <taxon>Tepidibacillus</taxon>
    </lineage>
</organism>
<sequence>MAKFGRYGKNKSSIFIGEFDFYTAKHDKIKFDIVEIMNIFLFSERRCSRAWIGKKRFLVIPTIGKLNV</sequence>
<dbReference type="AlphaFoldDB" id="A0A135L6L5"/>
<dbReference type="Proteomes" id="UP000070352">
    <property type="component" value="Unassembled WGS sequence"/>
</dbReference>
<proteinExistence type="predicted"/>
<protein>
    <submittedName>
        <fullName evidence="1">Uncharacterized protein</fullName>
    </submittedName>
</protein>